<feature type="compositionally biased region" description="Basic and acidic residues" evidence="1">
    <location>
        <begin position="147"/>
        <end position="156"/>
    </location>
</feature>
<feature type="region of interest" description="Disordered" evidence="1">
    <location>
        <begin position="24"/>
        <end position="57"/>
    </location>
</feature>
<comment type="caution">
    <text evidence="2">The sequence shown here is derived from an EMBL/GenBank/DDBJ whole genome shotgun (WGS) entry which is preliminary data.</text>
</comment>
<dbReference type="AlphaFoldDB" id="A0A2W5FJG7"/>
<evidence type="ECO:0000313" key="2">
    <source>
        <dbReference type="EMBL" id="PZP29659.1"/>
    </source>
</evidence>
<organism evidence="2 3">
    <name type="scientific">Roseateles depolymerans</name>
    <dbReference type="NCBI Taxonomy" id="76731"/>
    <lineage>
        <taxon>Bacteria</taxon>
        <taxon>Pseudomonadati</taxon>
        <taxon>Pseudomonadota</taxon>
        <taxon>Betaproteobacteria</taxon>
        <taxon>Burkholderiales</taxon>
        <taxon>Sphaerotilaceae</taxon>
        <taxon>Roseateles</taxon>
    </lineage>
</organism>
<feature type="compositionally biased region" description="Low complexity" evidence="1">
    <location>
        <begin position="161"/>
        <end position="179"/>
    </location>
</feature>
<sequence>MVSASSSITTGPGLLATALRRAFSDPPVPVRPAPLPQAAGTRSADGQPSSVVSLSQESRLMADLSSLADRIASTRAERQATDGAASTVQDGVTQQLSASVEASRQAAEETLASLGQRLSAPEDQPNVGPAATSDLVAGQTPDQAPDPADRTSDLARIEANAQNARQTASADAAASGEQARPTPPDAQALPRSLQNQLQQASAAYAQVAQLQPAAAQPTRTSESAAAPASHAEQHSPTA</sequence>
<feature type="compositionally biased region" description="Polar residues" evidence="1">
    <location>
        <begin position="84"/>
        <end position="102"/>
    </location>
</feature>
<feature type="compositionally biased region" description="Pro residues" evidence="1">
    <location>
        <begin position="26"/>
        <end position="35"/>
    </location>
</feature>
<evidence type="ECO:0000313" key="3">
    <source>
        <dbReference type="Proteomes" id="UP000249633"/>
    </source>
</evidence>
<name>A0A2W5FJG7_9BURK</name>
<evidence type="ECO:0000256" key="1">
    <source>
        <dbReference type="SAM" id="MobiDB-lite"/>
    </source>
</evidence>
<reference evidence="2 3" key="1">
    <citation type="submission" date="2017-08" db="EMBL/GenBank/DDBJ databases">
        <title>Infants hospitalized years apart are colonized by the same room-sourced microbial strains.</title>
        <authorList>
            <person name="Brooks B."/>
            <person name="Olm M.R."/>
            <person name="Firek B.A."/>
            <person name="Baker R."/>
            <person name="Thomas B.C."/>
            <person name="Morowitz M.J."/>
            <person name="Banfield J.F."/>
        </authorList>
    </citation>
    <scope>NUCLEOTIDE SEQUENCE [LARGE SCALE GENOMIC DNA]</scope>
    <source>
        <strain evidence="2">S2_012_000_R2_81</strain>
    </source>
</reference>
<feature type="compositionally biased region" description="Polar residues" evidence="1">
    <location>
        <begin position="44"/>
        <end position="57"/>
    </location>
</feature>
<proteinExistence type="predicted"/>
<feature type="region of interest" description="Disordered" evidence="1">
    <location>
        <begin position="74"/>
        <end position="238"/>
    </location>
</feature>
<accession>A0A2W5FJG7</accession>
<dbReference type="Proteomes" id="UP000249633">
    <property type="component" value="Unassembled WGS sequence"/>
</dbReference>
<protein>
    <submittedName>
        <fullName evidence="2">Uncharacterized protein</fullName>
    </submittedName>
</protein>
<gene>
    <name evidence="2" type="ORF">DI603_16495</name>
</gene>
<feature type="compositionally biased region" description="Low complexity" evidence="1">
    <location>
        <begin position="193"/>
        <end position="238"/>
    </location>
</feature>
<dbReference type="EMBL" id="QFOD01000017">
    <property type="protein sequence ID" value="PZP29659.1"/>
    <property type="molecule type" value="Genomic_DNA"/>
</dbReference>